<dbReference type="SUPFAM" id="SSF52540">
    <property type="entry name" value="P-loop containing nucleoside triphosphate hydrolases"/>
    <property type="match status" value="1"/>
</dbReference>
<keyword evidence="1" id="KW-0547">Nucleotide-binding</keyword>
<feature type="compositionally biased region" description="Basic and acidic residues" evidence="2">
    <location>
        <begin position="575"/>
        <end position="586"/>
    </location>
</feature>
<feature type="region of interest" description="Disordered" evidence="2">
    <location>
        <begin position="556"/>
        <end position="586"/>
    </location>
</feature>
<accession>A0AB34FJ77</accession>
<name>A0AB34FJ77_9HYPO</name>
<dbReference type="InterPro" id="IPR027417">
    <property type="entry name" value="P-loop_NTPase"/>
</dbReference>
<dbReference type="Proteomes" id="UP001163105">
    <property type="component" value="Unassembled WGS sequence"/>
</dbReference>
<dbReference type="GO" id="GO:0005524">
    <property type="term" value="F:ATP binding"/>
    <property type="evidence" value="ECO:0007669"/>
    <property type="project" value="UniProtKB-KW"/>
</dbReference>
<comment type="caution">
    <text evidence="4">The sequence shown here is derived from an EMBL/GenBank/DDBJ whole genome shotgun (WGS) entry which is preliminary data.</text>
</comment>
<organism evidence="4 5">
    <name type="scientific">Purpureocillium lavendulum</name>
    <dbReference type="NCBI Taxonomy" id="1247861"/>
    <lineage>
        <taxon>Eukaryota</taxon>
        <taxon>Fungi</taxon>
        <taxon>Dikarya</taxon>
        <taxon>Ascomycota</taxon>
        <taxon>Pezizomycotina</taxon>
        <taxon>Sordariomycetes</taxon>
        <taxon>Hypocreomycetidae</taxon>
        <taxon>Hypocreales</taxon>
        <taxon>Ophiocordycipitaceae</taxon>
        <taxon>Purpureocillium</taxon>
    </lineage>
</organism>
<dbReference type="GO" id="GO:0043139">
    <property type="term" value="F:5'-3' DNA helicase activity"/>
    <property type="evidence" value="ECO:0007669"/>
    <property type="project" value="UniProtKB-EC"/>
</dbReference>
<dbReference type="GO" id="GO:0016787">
    <property type="term" value="F:hydrolase activity"/>
    <property type="evidence" value="ECO:0007669"/>
    <property type="project" value="UniProtKB-KW"/>
</dbReference>
<dbReference type="GO" id="GO:0006281">
    <property type="term" value="P:DNA repair"/>
    <property type="evidence" value="ECO:0007669"/>
    <property type="project" value="UniProtKB-KW"/>
</dbReference>
<dbReference type="Gene3D" id="3.40.50.300">
    <property type="entry name" value="P-loop containing nucleotide triphosphate hydrolases"/>
    <property type="match status" value="1"/>
</dbReference>
<comment type="cofactor">
    <cofactor evidence="1">
        <name>Mg(2+)</name>
        <dbReference type="ChEBI" id="CHEBI:18420"/>
    </cofactor>
</comment>
<sequence length="586" mass="67340">MVSQSFLDYIATVGYDVDFLRGDALDLLAVNPIIKRRGAELFDPFYRRRDTGERVEKRVGGNTVWLDNRWVIPYNPYLSRKYNAHINVEVSSNIHAVKYVHKYIYKGSDRATANIAANAGGPVDEIDVYLQCRYISPAEAVVRIFEFPTHEEYPPVIALPVHLEREQAVYFPEDADAQELEAVLQRNTPLMAFFRYNELHEDGRQTLYADFPTKYVFNPNSRHWMPRQQRAAIGRLLYVPPQAGERWYLRLLLSTFPGATSFTDLRTIDGTLHATFREACVAAGLLEDDRHWIVCFEEASLWQTGRRLRDLFILCLLHGDVSQPAAMWEQFRNDLCDDLPRRMPADHDAPAELSEPWIDYGLYLITAAIEDSGRHASDFGLPTYQHAWQQSDENRLIRRELAYDRRDQRQSAEQVVSAFNHDQKAIFDEVLTTVECHPNEVHFFIQGPGGSGKTFLYRGLCAHYRSHGHICTGHDQPENRAPGRGESNSHCSYKETREDLELELSRLKESKEQNDALLDALSCTDNSDSYKLVAEGLLDETKTRQDIFFLLMAKDSSSKTHRKTDRGQARRTSKTKSDTELSVKRP</sequence>
<evidence type="ECO:0000256" key="1">
    <source>
        <dbReference type="RuleBase" id="RU363044"/>
    </source>
</evidence>
<comment type="similarity">
    <text evidence="1">Belongs to the helicase family.</text>
</comment>
<dbReference type="PANTHER" id="PTHR10492:SF95">
    <property type="entry name" value="HELITRON HELICASE-LIKE DOMAIN-CONTAINING PROTEIN"/>
    <property type="match status" value="1"/>
</dbReference>
<dbReference type="PANTHER" id="PTHR10492">
    <property type="match status" value="1"/>
</dbReference>
<dbReference type="EMBL" id="JAQHRD010000007">
    <property type="protein sequence ID" value="KAJ6439008.1"/>
    <property type="molecule type" value="Genomic_DNA"/>
</dbReference>
<keyword evidence="1" id="KW-0347">Helicase</keyword>
<protein>
    <recommendedName>
        <fullName evidence="1">ATP-dependent DNA helicase</fullName>
        <ecNumber evidence="1">5.6.2.3</ecNumber>
    </recommendedName>
</protein>
<evidence type="ECO:0000256" key="2">
    <source>
        <dbReference type="SAM" id="MobiDB-lite"/>
    </source>
</evidence>
<evidence type="ECO:0000313" key="4">
    <source>
        <dbReference type="EMBL" id="KAJ6439008.1"/>
    </source>
</evidence>
<proteinExistence type="inferred from homology"/>
<reference evidence="4" key="1">
    <citation type="submission" date="2023-01" db="EMBL/GenBank/DDBJ databases">
        <title>The growth and conidiation of Purpureocillium lavendulum are regulated by nitrogen source and histone H3K14 acetylation.</title>
        <authorList>
            <person name="Tang P."/>
            <person name="Han J."/>
            <person name="Zhang C."/>
            <person name="Tang P."/>
            <person name="Qi F."/>
            <person name="Zhang K."/>
            <person name="Liang L."/>
        </authorList>
    </citation>
    <scope>NUCLEOTIDE SEQUENCE</scope>
    <source>
        <strain evidence="4">YMF1.00683</strain>
    </source>
</reference>
<dbReference type="GO" id="GO:0006310">
    <property type="term" value="P:DNA recombination"/>
    <property type="evidence" value="ECO:0007669"/>
    <property type="project" value="UniProtKB-KW"/>
</dbReference>
<feature type="region of interest" description="Disordered" evidence="2">
    <location>
        <begin position="474"/>
        <end position="494"/>
    </location>
</feature>
<keyword evidence="1" id="KW-0227">DNA damage</keyword>
<dbReference type="EC" id="5.6.2.3" evidence="1"/>
<keyword evidence="5" id="KW-1185">Reference proteome</keyword>
<keyword evidence="1" id="KW-0233">DNA recombination</keyword>
<feature type="compositionally biased region" description="Basic residues" evidence="2">
    <location>
        <begin position="559"/>
        <end position="574"/>
    </location>
</feature>
<keyword evidence="1" id="KW-0378">Hydrolase</keyword>
<keyword evidence="1" id="KW-0067">ATP-binding</keyword>
<dbReference type="AlphaFoldDB" id="A0AB34FJ77"/>
<feature type="domain" description="DNA helicase Pif1-like DEAD-box helicase" evidence="3">
    <location>
        <begin position="419"/>
        <end position="470"/>
    </location>
</feature>
<evidence type="ECO:0000313" key="5">
    <source>
        <dbReference type="Proteomes" id="UP001163105"/>
    </source>
</evidence>
<evidence type="ECO:0000259" key="3">
    <source>
        <dbReference type="Pfam" id="PF05970"/>
    </source>
</evidence>
<keyword evidence="1" id="KW-0234">DNA repair</keyword>
<gene>
    <name evidence="4" type="ORF">O9K51_08411</name>
</gene>
<dbReference type="InterPro" id="IPR010285">
    <property type="entry name" value="DNA_helicase_pif1-like_DEAD"/>
</dbReference>
<comment type="catalytic activity">
    <reaction evidence="1">
        <text>ATP + H2O = ADP + phosphate + H(+)</text>
        <dbReference type="Rhea" id="RHEA:13065"/>
        <dbReference type="ChEBI" id="CHEBI:15377"/>
        <dbReference type="ChEBI" id="CHEBI:15378"/>
        <dbReference type="ChEBI" id="CHEBI:30616"/>
        <dbReference type="ChEBI" id="CHEBI:43474"/>
        <dbReference type="ChEBI" id="CHEBI:456216"/>
        <dbReference type="EC" id="5.6.2.3"/>
    </reaction>
</comment>
<dbReference type="Pfam" id="PF05970">
    <property type="entry name" value="PIF1"/>
    <property type="match status" value="1"/>
</dbReference>
<dbReference type="GO" id="GO:0000723">
    <property type="term" value="P:telomere maintenance"/>
    <property type="evidence" value="ECO:0007669"/>
    <property type="project" value="InterPro"/>
</dbReference>